<keyword evidence="5" id="KW-0436">Ligase</keyword>
<dbReference type="InterPro" id="IPR024185">
    <property type="entry name" value="FTHF_cligase-like_sf"/>
</dbReference>
<keyword evidence="6" id="KW-1185">Reference proteome</keyword>
<organism evidence="5 6">
    <name type="scientific">Sinomonas terricola</name>
    <dbReference type="NCBI Taxonomy" id="3110330"/>
    <lineage>
        <taxon>Bacteria</taxon>
        <taxon>Bacillati</taxon>
        <taxon>Actinomycetota</taxon>
        <taxon>Actinomycetes</taxon>
        <taxon>Micrococcales</taxon>
        <taxon>Micrococcaceae</taxon>
        <taxon>Sinomonas</taxon>
    </lineage>
</organism>
<name>A0ABU5T1H1_9MICC</name>
<evidence type="ECO:0000256" key="2">
    <source>
        <dbReference type="ARBA" id="ARBA00022741"/>
    </source>
</evidence>
<dbReference type="InterPro" id="IPR037171">
    <property type="entry name" value="NagB/RpiA_transferase-like"/>
</dbReference>
<dbReference type="GO" id="GO:0030272">
    <property type="term" value="F:5-formyltetrahydrofolate cyclo-ligase activity"/>
    <property type="evidence" value="ECO:0007669"/>
    <property type="project" value="UniProtKB-EC"/>
</dbReference>
<dbReference type="PIRSF" id="PIRSF006806">
    <property type="entry name" value="FTHF_cligase"/>
    <property type="match status" value="1"/>
</dbReference>
<keyword evidence="4" id="KW-0479">Metal-binding</keyword>
<dbReference type="RefSeq" id="WP_323277112.1">
    <property type="nucleotide sequence ID" value="NZ_JAYGGQ010000001.1"/>
</dbReference>
<keyword evidence="3 4" id="KW-0067">ATP-binding</keyword>
<dbReference type="Pfam" id="PF01812">
    <property type="entry name" value="5-FTHF_cyc-lig"/>
    <property type="match status" value="1"/>
</dbReference>
<evidence type="ECO:0000313" key="5">
    <source>
        <dbReference type="EMBL" id="MEA5453341.1"/>
    </source>
</evidence>
<proteinExistence type="inferred from homology"/>
<reference evidence="5 6" key="1">
    <citation type="submission" date="2023-12" db="EMBL/GenBank/DDBJ databases">
        <title>Sinomonas terricola sp. nov, isolated from litchi orchard soil in Guangdong, PR China.</title>
        <authorList>
            <person name="Jiaxin W."/>
            <person name="Yang Z."/>
            <person name="Honghui Z."/>
        </authorList>
    </citation>
    <scope>NUCLEOTIDE SEQUENCE [LARGE SCALE GENOMIC DNA]</scope>
    <source>
        <strain evidence="5 6">JGH33</strain>
    </source>
</reference>
<dbReference type="EC" id="6.3.3.2" evidence="4"/>
<evidence type="ECO:0000313" key="6">
    <source>
        <dbReference type="Proteomes" id="UP001304769"/>
    </source>
</evidence>
<dbReference type="Proteomes" id="UP001304769">
    <property type="component" value="Unassembled WGS sequence"/>
</dbReference>
<evidence type="ECO:0000256" key="3">
    <source>
        <dbReference type="ARBA" id="ARBA00022840"/>
    </source>
</evidence>
<dbReference type="PANTHER" id="PTHR23407:SF1">
    <property type="entry name" value="5-FORMYLTETRAHYDROFOLATE CYCLO-LIGASE"/>
    <property type="match status" value="1"/>
</dbReference>
<dbReference type="NCBIfam" id="TIGR02727">
    <property type="entry name" value="MTHFS_bact"/>
    <property type="match status" value="1"/>
</dbReference>
<gene>
    <name evidence="5" type="ORF">SPF06_01270</name>
</gene>
<dbReference type="InterPro" id="IPR002698">
    <property type="entry name" value="FTHF_cligase"/>
</dbReference>
<dbReference type="SUPFAM" id="SSF100950">
    <property type="entry name" value="NagB/RpiA/CoA transferase-like"/>
    <property type="match status" value="1"/>
</dbReference>
<sequence>MKSTAERKASLRAEVWGRRRAMSTADRAATGVRIAAHGIAWASAAVPPGGTVTAYRSVGAEPPTLELVEGLHTAGFHVLLPICEPGRQLSWVEWHPGVDYERSAFAPVLEPVGPRLDARAVHEGNDARPPLAAIVLPATALDAEGRRLGQGGGYYDRFLARLDDGGARVSTAAVVFDDEVLPAGGVPDEPLDRRVDAALTPSGIRPLRNRA</sequence>
<evidence type="ECO:0000256" key="4">
    <source>
        <dbReference type="RuleBase" id="RU361279"/>
    </source>
</evidence>
<protein>
    <recommendedName>
        <fullName evidence="4">5-formyltetrahydrofolate cyclo-ligase</fullName>
        <ecNumber evidence="4">6.3.3.2</ecNumber>
    </recommendedName>
</protein>
<keyword evidence="4" id="KW-0460">Magnesium</keyword>
<keyword evidence="2 4" id="KW-0547">Nucleotide-binding</keyword>
<comment type="similarity">
    <text evidence="1 4">Belongs to the 5-formyltetrahydrofolate cyclo-ligase family.</text>
</comment>
<dbReference type="EMBL" id="JAYGGQ010000001">
    <property type="protein sequence ID" value="MEA5453341.1"/>
    <property type="molecule type" value="Genomic_DNA"/>
</dbReference>
<comment type="catalytic activity">
    <reaction evidence="4">
        <text>(6S)-5-formyl-5,6,7,8-tetrahydrofolate + ATP = (6R)-5,10-methenyltetrahydrofolate + ADP + phosphate</text>
        <dbReference type="Rhea" id="RHEA:10488"/>
        <dbReference type="ChEBI" id="CHEBI:30616"/>
        <dbReference type="ChEBI" id="CHEBI:43474"/>
        <dbReference type="ChEBI" id="CHEBI:57455"/>
        <dbReference type="ChEBI" id="CHEBI:57457"/>
        <dbReference type="ChEBI" id="CHEBI:456216"/>
        <dbReference type="EC" id="6.3.3.2"/>
    </reaction>
</comment>
<comment type="caution">
    <text evidence="5">The sequence shown here is derived from an EMBL/GenBank/DDBJ whole genome shotgun (WGS) entry which is preliminary data.</text>
</comment>
<dbReference type="PANTHER" id="PTHR23407">
    <property type="entry name" value="ATPASE INHIBITOR/5-FORMYLTETRAHYDROFOLATE CYCLO-LIGASE"/>
    <property type="match status" value="1"/>
</dbReference>
<dbReference type="Gene3D" id="3.40.50.10420">
    <property type="entry name" value="NagB/RpiA/CoA transferase-like"/>
    <property type="match status" value="1"/>
</dbReference>
<accession>A0ABU5T1H1</accession>
<evidence type="ECO:0000256" key="1">
    <source>
        <dbReference type="ARBA" id="ARBA00010638"/>
    </source>
</evidence>
<comment type="cofactor">
    <cofactor evidence="4">
        <name>Mg(2+)</name>
        <dbReference type="ChEBI" id="CHEBI:18420"/>
    </cofactor>
</comment>